<sequence length="344" mass="39074">MTNYHRPDPLTGKTGAQAALCLLQSAVCRSVMKPKVVYYQDIERFSIFTQYPQINAAYRTIQNGFYHEWHAARRAAYLFPFHANGPAFPGDCDCNDGNYTTHVSALEPGLPTLSRTVSSLRYVFNLGSPTQITLNSLICNRPAPELLARSALLRDSHITSSDDLAKLDQLFYSLRPDLRYQQEYIAHLETSAQHASMECWMTHRVAGDNLVEVLEEHYEQCRVNYLKSLDILIKSLGPTTDLHEQALDQFGQWPLVTADVLLRYLASTSPINIPPCWKKCLTSFALLLLDLQRARRLLRFALDGLEEEFSKELENEGCDGWSAEEYPDWLLIQVCCGRPSPCFC</sequence>
<dbReference type="Proteomes" id="UP000683000">
    <property type="component" value="Unassembled WGS sequence"/>
</dbReference>
<accession>A0A8I2YRF2</accession>
<protein>
    <submittedName>
        <fullName evidence="1">Uncharacterized protein</fullName>
    </submittedName>
</protein>
<gene>
    <name evidence="1" type="ORF">JVT61DRAFT_1837</name>
</gene>
<comment type="caution">
    <text evidence="1">The sequence shown here is derived from an EMBL/GenBank/DDBJ whole genome shotgun (WGS) entry which is preliminary data.</text>
</comment>
<proteinExistence type="predicted"/>
<name>A0A8I2YRF2_9AGAM</name>
<reference evidence="1" key="1">
    <citation type="submission" date="2021-03" db="EMBL/GenBank/DDBJ databases">
        <title>Evolutionary innovations through gain and loss of genes in the ectomycorrhizal Boletales.</title>
        <authorList>
            <person name="Wu G."/>
            <person name="Miyauchi S."/>
            <person name="Morin E."/>
            <person name="Yang Z.-L."/>
            <person name="Xu J."/>
            <person name="Martin F.M."/>
        </authorList>
    </citation>
    <scope>NUCLEOTIDE SEQUENCE</scope>
    <source>
        <strain evidence="1">BR01</strain>
    </source>
</reference>
<evidence type="ECO:0000313" key="1">
    <source>
        <dbReference type="EMBL" id="KAG6376811.1"/>
    </source>
</evidence>
<evidence type="ECO:0000313" key="2">
    <source>
        <dbReference type="Proteomes" id="UP000683000"/>
    </source>
</evidence>
<dbReference type="EMBL" id="JAGFBS010000011">
    <property type="protein sequence ID" value="KAG6376811.1"/>
    <property type="molecule type" value="Genomic_DNA"/>
</dbReference>
<organism evidence="1 2">
    <name type="scientific">Boletus reticuloceps</name>
    <dbReference type="NCBI Taxonomy" id="495285"/>
    <lineage>
        <taxon>Eukaryota</taxon>
        <taxon>Fungi</taxon>
        <taxon>Dikarya</taxon>
        <taxon>Basidiomycota</taxon>
        <taxon>Agaricomycotina</taxon>
        <taxon>Agaricomycetes</taxon>
        <taxon>Agaricomycetidae</taxon>
        <taxon>Boletales</taxon>
        <taxon>Boletineae</taxon>
        <taxon>Boletaceae</taxon>
        <taxon>Boletoideae</taxon>
        <taxon>Boletus</taxon>
    </lineage>
</organism>
<keyword evidence="2" id="KW-1185">Reference proteome</keyword>
<dbReference type="AlphaFoldDB" id="A0A8I2YRF2"/>